<keyword evidence="3" id="KW-1185">Reference proteome</keyword>
<protein>
    <submittedName>
        <fullName evidence="2">Uncharacterized protein</fullName>
    </submittedName>
</protein>
<name>A0ABM9NN80_9GAMM</name>
<feature type="compositionally biased region" description="Low complexity" evidence="1">
    <location>
        <begin position="229"/>
        <end position="243"/>
    </location>
</feature>
<proteinExistence type="predicted"/>
<feature type="compositionally biased region" description="Pro residues" evidence="1">
    <location>
        <begin position="260"/>
        <end position="271"/>
    </location>
</feature>
<gene>
    <name evidence="2" type="ORF">MECH1_V1_P0195</name>
</gene>
<reference evidence="2 3" key="1">
    <citation type="submission" date="2024-04" db="EMBL/GenBank/DDBJ databases">
        <authorList>
            <person name="Cremers G."/>
        </authorList>
    </citation>
    <scope>NUCLEOTIDE SEQUENCE [LARGE SCALE GENOMIC DNA]</scope>
    <source>
        <strain evidence="2">MeCH1-AG</strain>
        <plasmid evidence="2 3">2</plasmid>
    </source>
</reference>
<accession>A0ABM9NN80</accession>
<evidence type="ECO:0000256" key="1">
    <source>
        <dbReference type="SAM" id="MobiDB-lite"/>
    </source>
</evidence>
<feature type="region of interest" description="Disordered" evidence="1">
    <location>
        <begin position="205"/>
        <end position="275"/>
    </location>
</feature>
<feature type="compositionally biased region" description="Low complexity" evidence="1">
    <location>
        <begin position="205"/>
        <end position="222"/>
    </location>
</feature>
<dbReference type="Pfam" id="PF12482">
    <property type="entry name" value="DUF3701"/>
    <property type="match status" value="1"/>
</dbReference>
<dbReference type="Proteomes" id="UP001497493">
    <property type="component" value="Plasmid 2"/>
</dbReference>
<dbReference type="InterPro" id="IPR022169">
    <property type="entry name" value="DUF3701"/>
</dbReference>
<sequence>MPRRGFSAAIGFREPRAMPLNPRETALVRGWIEGLPYPVLAKTYLDRDDALAARAEVRALLARLVRKARQLGQGALAELFAAPPEGDRAAWRVKAHRALDRLAAAPEPVPGPADPVALWFEPRLAEALAAAGLPRLADLQAARVAGGARWWRPYPGIGPAAAQAVEACLAALPAGLPAPRPTHPARPPSRPSMPAVRRWTAATALTGSAGAAAGSRPTPTARPSRRGWPSTPTGPAPAASTGGKWNGSGRFASRSGARPCPTPTPRMPPPTWRSWPVLTRTGWARRGRCAAARPGGRCAGPCPPPAGAWRGRCSPPSARGWCNRAIGRPIPSTPCPSLGRCRSGPGGSCPDRRSCTCSATLTAAPGPLPPRPRPAASGAWPSC</sequence>
<geneLocation type="plasmid" evidence="2 3">
    <name>2</name>
</geneLocation>
<organism evidence="2 3">
    <name type="scientific">Candidatus Methylocalor cossyra</name>
    <dbReference type="NCBI Taxonomy" id="3108543"/>
    <lineage>
        <taxon>Bacteria</taxon>
        <taxon>Pseudomonadati</taxon>
        <taxon>Pseudomonadota</taxon>
        <taxon>Gammaproteobacteria</taxon>
        <taxon>Methylococcales</taxon>
        <taxon>Methylococcaceae</taxon>
        <taxon>Candidatus Methylocalor</taxon>
    </lineage>
</organism>
<evidence type="ECO:0000313" key="2">
    <source>
        <dbReference type="EMBL" id="CAL1242127.1"/>
    </source>
</evidence>
<keyword evidence="2" id="KW-0614">Plasmid</keyword>
<evidence type="ECO:0000313" key="3">
    <source>
        <dbReference type="Proteomes" id="UP001497493"/>
    </source>
</evidence>
<dbReference type="EMBL" id="OZ026885">
    <property type="protein sequence ID" value="CAL1242127.1"/>
    <property type="molecule type" value="Genomic_DNA"/>
</dbReference>